<gene>
    <name evidence="1" type="ORF">DY000_02036213</name>
</gene>
<reference evidence="1 2" key="1">
    <citation type="journal article" date="2020" name="BMC Genomics">
        <title>Intraspecific diversification of the crop wild relative Brassica cretica Lam. using demographic model selection.</title>
        <authorList>
            <person name="Kioukis A."/>
            <person name="Michalopoulou V.A."/>
            <person name="Briers L."/>
            <person name="Pirintsos S."/>
            <person name="Studholme D.J."/>
            <person name="Pavlidis P."/>
            <person name="Sarris P.F."/>
        </authorList>
    </citation>
    <scope>NUCLEOTIDE SEQUENCE [LARGE SCALE GENOMIC DNA]</scope>
    <source>
        <strain evidence="2">cv. PFS-1207/04</strain>
    </source>
</reference>
<accession>A0ABQ7BE19</accession>
<organism evidence="1 2">
    <name type="scientific">Brassica cretica</name>
    <name type="common">Mustard</name>
    <dbReference type="NCBI Taxonomy" id="69181"/>
    <lineage>
        <taxon>Eukaryota</taxon>
        <taxon>Viridiplantae</taxon>
        <taxon>Streptophyta</taxon>
        <taxon>Embryophyta</taxon>
        <taxon>Tracheophyta</taxon>
        <taxon>Spermatophyta</taxon>
        <taxon>Magnoliopsida</taxon>
        <taxon>eudicotyledons</taxon>
        <taxon>Gunneridae</taxon>
        <taxon>Pentapetalae</taxon>
        <taxon>rosids</taxon>
        <taxon>malvids</taxon>
        <taxon>Brassicales</taxon>
        <taxon>Brassicaceae</taxon>
        <taxon>Brassiceae</taxon>
        <taxon>Brassica</taxon>
    </lineage>
</organism>
<comment type="caution">
    <text evidence="1">The sequence shown here is derived from an EMBL/GenBank/DDBJ whole genome shotgun (WGS) entry which is preliminary data.</text>
</comment>
<evidence type="ECO:0000313" key="2">
    <source>
        <dbReference type="Proteomes" id="UP000266723"/>
    </source>
</evidence>
<dbReference type="EMBL" id="QGKV02001507">
    <property type="protein sequence ID" value="KAF3530814.1"/>
    <property type="molecule type" value="Genomic_DNA"/>
</dbReference>
<dbReference type="PANTHER" id="PTHR37248">
    <property type="entry name" value="TRANSLATION INITIATION FACTOR"/>
    <property type="match status" value="1"/>
</dbReference>
<dbReference type="Proteomes" id="UP000266723">
    <property type="component" value="Unassembled WGS sequence"/>
</dbReference>
<evidence type="ECO:0000313" key="1">
    <source>
        <dbReference type="EMBL" id="KAF3530814.1"/>
    </source>
</evidence>
<name>A0ABQ7BE19_BRACR</name>
<feature type="non-terminal residue" evidence="1">
    <location>
        <position position="204"/>
    </location>
</feature>
<dbReference type="PANTHER" id="PTHR37248:SF1">
    <property type="entry name" value="TRANSLATION INITIATION FACTOR"/>
    <property type="match status" value="1"/>
</dbReference>
<keyword evidence="2" id="KW-1185">Reference proteome</keyword>
<sequence length="204" mass="23291">MSPPPGFVGLSAENRMLASHDALQTSECFRMTLVNFAGNWRAKTSFWDDSTKDSEATKTWRDDALCAWHSFGAERRIAAIKAIRDIEIEQSLTAQRLLCSYFTEEQLETPVLDFFKENLPDVSIEVEDNGEIEFKWNHNTGLSAENRMLASHDALQTSECFRMTLVNFAGNWRAKTSFWDDSTKDSEATKTWRDDALCAWHSFG</sequence>
<protein>
    <submittedName>
        <fullName evidence="1">Uncharacterized protein</fullName>
    </submittedName>
</protein>
<proteinExistence type="predicted"/>